<dbReference type="Proteomes" id="UP000494106">
    <property type="component" value="Unassembled WGS sequence"/>
</dbReference>
<comment type="caution">
    <text evidence="2">The sequence shown here is derived from an EMBL/GenBank/DDBJ whole genome shotgun (WGS) entry which is preliminary data.</text>
</comment>
<feature type="region of interest" description="Disordered" evidence="1">
    <location>
        <begin position="34"/>
        <end position="184"/>
    </location>
</feature>
<accession>A0A8S0ZLZ3</accession>
<dbReference type="AlphaFoldDB" id="A0A8S0ZLZ3"/>
<reference evidence="2 3" key="1">
    <citation type="submission" date="2020-04" db="EMBL/GenBank/DDBJ databases">
        <authorList>
            <person name="Wallbank WR R."/>
            <person name="Pardo Diaz C."/>
            <person name="Kozak K."/>
            <person name="Martin S."/>
            <person name="Jiggins C."/>
            <person name="Moest M."/>
            <person name="Warren A I."/>
            <person name="Byers J.R.P. K."/>
            <person name="Montejo-Kovacevich G."/>
            <person name="Yen C E."/>
        </authorList>
    </citation>
    <scope>NUCLEOTIDE SEQUENCE [LARGE SCALE GENOMIC DNA]</scope>
</reference>
<feature type="compositionally biased region" description="Pro residues" evidence="1">
    <location>
        <begin position="80"/>
        <end position="94"/>
    </location>
</feature>
<evidence type="ECO:0000313" key="2">
    <source>
        <dbReference type="EMBL" id="CAB3233902.1"/>
    </source>
</evidence>
<protein>
    <submittedName>
        <fullName evidence="2">Uncharacterized protein</fullName>
    </submittedName>
</protein>
<organism evidence="2 3">
    <name type="scientific">Arctia plantaginis</name>
    <name type="common">Wood tiger moth</name>
    <name type="synonym">Phalaena plantaginis</name>
    <dbReference type="NCBI Taxonomy" id="874455"/>
    <lineage>
        <taxon>Eukaryota</taxon>
        <taxon>Metazoa</taxon>
        <taxon>Ecdysozoa</taxon>
        <taxon>Arthropoda</taxon>
        <taxon>Hexapoda</taxon>
        <taxon>Insecta</taxon>
        <taxon>Pterygota</taxon>
        <taxon>Neoptera</taxon>
        <taxon>Endopterygota</taxon>
        <taxon>Lepidoptera</taxon>
        <taxon>Glossata</taxon>
        <taxon>Ditrysia</taxon>
        <taxon>Noctuoidea</taxon>
        <taxon>Erebidae</taxon>
        <taxon>Arctiinae</taxon>
        <taxon>Arctia</taxon>
    </lineage>
</organism>
<feature type="region of interest" description="Disordered" evidence="1">
    <location>
        <begin position="222"/>
        <end position="268"/>
    </location>
</feature>
<sequence>MDSFFFLLQSEIAIPFFRIPISFLHTVSVPFRQKEGKRPVGSRMTSTSINVGLNDNTRASSRVLRPPGGGHTDIFGGEPEPQPPTPRRGGPPPSGIGAVVAQEETKPTNGQATETPSQNGQNGQSTPPEPAPEPKQNSPVKPEPAAQPPPKVEAPKRRVLTANKSGSNQTGQHHSRRGMEGGGRQSRLLGRLLGKLRGDHHGRLNNSLDNGYSFTYSYAMSESTGGGSVNGDEDMESETPAGQSTVSSKTSRILSPEPSPKPSCPIDDTQFAANIDLRYGGQYLTPEQLPEFCDQLHHLVEVIRNIQSYARVTGEYPSSLERRLEAEAREVAALAAEARNARDVVARTRAQRRALRAHKKQIVTTLATLRDSEVRELESTVRLSDRKLFKNWEVLKDTTDPSAFDTLIDEIKNKQAALECLLRLVDNKRSALSRVVSPPTPLPPPEPRDTDNTEDSVTTGGSGGRKRHEARRPANKRRRREPRSVPLSGEPSRHAPPPQVTLYIQGTESTSRYRVSSAGAVALAPLDLPSGGSVRDILFFTTN</sequence>
<keyword evidence="3" id="KW-1185">Reference proteome</keyword>
<feature type="compositionally biased region" description="Polar residues" evidence="1">
    <location>
        <begin position="43"/>
        <end position="60"/>
    </location>
</feature>
<name>A0A8S0ZLZ3_ARCPL</name>
<gene>
    <name evidence="2" type="ORF">APLA_LOCUS5476</name>
</gene>
<feature type="region of interest" description="Disordered" evidence="1">
    <location>
        <begin position="432"/>
        <end position="499"/>
    </location>
</feature>
<feature type="compositionally biased region" description="Polar residues" evidence="1">
    <location>
        <begin position="162"/>
        <end position="172"/>
    </location>
</feature>
<feature type="compositionally biased region" description="Polar residues" evidence="1">
    <location>
        <begin position="240"/>
        <end position="253"/>
    </location>
</feature>
<dbReference type="EMBL" id="CADEBC010000479">
    <property type="protein sequence ID" value="CAB3233902.1"/>
    <property type="molecule type" value="Genomic_DNA"/>
</dbReference>
<feature type="compositionally biased region" description="Pro residues" evidence="1">
    <location>
        <begin position="141"/>
        <end position="152"/>
    </location>
</feature>
<feature type="compositionally biased region" description="Polar residues" evidence="1">
    <location>
        <begin position="107"/>
        <end position="126"/>
    </location>
</feature>
<proteinExistence type="predicted"/>
<feature type="compositionally biased region" description="Basic residues" evidence="1">
    <location>
        <begin position="464"/>
        <end position="481"/>
    </location>
</feature>
<evidence type="ECO:0000256" key="1">
    <source>
        <dbReference type="SAM" id="MobiDB-lite"/>
    </source>
</evidence>
<evidence type="ECO:0000313" key="3">
    <source>
        <dbReference type="Proteomes" id="UP000494106"/>
    </source>
</evidence>
<dbReference type="OrthoDB" id="10071234at2759"/>